<reference evidence="1 2" key="1">
    <citation type="submission" date="2022-05" db="EMBL/GenBank/DDBJ databases">
        <authorList>
            <consortium name="Genoscope - CEA"/>
            <person name="William W."/>
        </authorList>
    </citation>
    <scope>NUCLEOTIDE SEQUENCE [LARGE SCALE GENOMIC DNA]</scope>
</reference>
<dbReference type="Proteomes" id="UP001159405">
    <property type="component" value="Unassembled WGS sequence"/>
</dbReference>
<protein>
    <submittedName>
        <fullName evidence="1">Uncharacterized protein</fullName>
    </submittedName>
</protein>
<evidence type="ECO:0000313" key="2">
    <source>
        <dbReference type="Proteomes" id="UP001159405"/>
    </source>
</evidence>
<name>A0ABN8QI78_9CNID</name>
<keyword evidence="2" id="KW-1185">Reference proteome</keyword>
<comment type="caution">
    <text evidence="1">The sequence shown here is derived from an EMBL/GenBank/DDBJ whole genome shotgun (WGS) entry which is preliminary data.</text>
</comment>
<dbReference type="EMBL" id="CALNXK010000125">
    <property type="protein sequence ID" value="CAH3163220.1"/>
    <property type="molecule type" value="Genomic_DNA"/>
</dbReference>
<accession>A0ABN8QI78</accession>
<sequence>MVQYFFEDEPHYVSPKKHGNAKGGKLFYPTSRSTKNNIIKKVCSHQGPTKIYDQAFQDAGGMLAVKAVSDLPRNTRQVKYERSKLRQKTEVDELASFLDKIGFRTPSGLHAHGQLLHQRDSLKMSLTIAAIRKMYPHIKLESRSTEAAPYLPSPAMLHVKQDESQFPGMDGVLFIGLDRSKAQENGLARVFHVSRFLPCTKHVRDNVNAKLTSLQLTEGLKREIIKEIFGDDKRMEKGLIDSDSPEEFDCKLLEAQRRWDSLESMEKMGADPGFSKYFTTCVADSMREGMITPIRKAAGLGDNLYFNNASESFHFQYKLQIEQNRTDDTPSGKPNLKSTMSQATDEYVEMCERAARNVERAIIDKGPYRLAPEFQHLKKTTEEWIKMSEKEKKDHLEKISPLSQTALDEETELPMDEETAVLGNFNESGLPEMFKASWRNAEVILKEDGVGQAPGSKTNKVVMSTTSDSLHLVRVTDRKLPVCDCEGFKHKDGLLTTSTF</sequence>
<organism evidence="1 2">
    <name type="scientific">Porites lobata</name>
    <dbReference type="NCBI Taxonomy" id="104759"/>
    <lineage>
        <taxon>Eukaryota</taxon>
        <taxon>Metazoa</taxon>
        <taxon>Cnidaria</taxon>
        <taxon>Anthozoa</taxon>
        <taxon>Hexacorallia</taxon>
        <taxon>Scleractinia</taxon>
        <taxon>Fungiina</taxon>
        <taxon>Poritidae</taxon>
        <taxon>Porites</taxon>
    </lineage>
</organism>
<evidence type="ECO:0000313" key="1">
    <source>
        <dbReference type="EMBL" id="CAH3163220.1"/>
    </source>
</evidence>
<proteinExistence type="predicted"/>
<gene>
    <name evidence="1" type="ORF">PLOB_00005707</name>
</gene>